<dbReference type="Pfam" id="PF03259">
    <property type="entry name" value="Robl_LC7"/>
    <property type="match status" value="1"/>
</dbReference>
<proteinExistence type="inferred from homology"/>
<dbReference type="AlphaFoldDB" id="A0A915PLE8"/>
<feature type="domain" description="Roadblock/LAMTOR2" evidence="3">
    <location>
        <begin position="54"/>
        <end position="165"/>
    </location>
</feature>
<comment type="similarity">
    <text evidence="1">Belongs to the GAMAD family.</text>
</comment>
<dbReference type="SUPFAM" id="SSF103196">
    <property type="entry name" value="Roadblock/LC7 domain"/>
    <property type="match status" value="2"/>
</dbReference>
<dbReference type="Proteomes" id="UP000887581">
    <property type="component" value="Unplaced"/>
</dbReference>
<evidence type="ECO:0000259" key="3">
    <source>
        <dbReference type="SMART" id="SM00960"/>
    </source>
</evidence>
<dbReference type="Gene3D" id="3.30.450.30">
    <property type="entry name" value="Dynein light chain 2a, cytoplasmic"/>
    <property type="match status" value="2"/>
</dbReference>
<dbReference type="SMART" id="SM00960">
    <property type="entry name" value="Robl_LC7"/>
    <property type="match status" value="1"/>
</dbReference>
<evidence type="ECO:0000313" key="4">
    <source>
        <dbReference type="Proteomes" id="UP000887581"/>
    </source>
</evidence>
<keyword evidence="2" id="KW-0472">Membrane</keyword>
<evidence type="ECO:0000313" key="5">
    <source>
        <dbReference type="WBParaSite" id="sdigi.contig23.g1908.t1"/>
    </source>
</evidence>
<dbReference type="PANTHER" id="PTHR10779">
    <property type="entry name" value="DYNEIN LIGHT CHAIN ROADBLOCK"/>
    <property type="match status" value="1"/>
</dbReference>
<accession>A0A915PLE8</accession>
<sequence length="171" mass="19443">MQQNIICVTGQICERKKYCEEMTEKKGRTTKGLLSLVHYNGIISEQSSQVMADVEETLKRIQSQKNVAGVIIMDSSGIALFLLCLVWFLVMSSYKYCFLGRAIRSTLDDEATQQHCILLHQLCDKSKSVIRELDGSDDLTFLRLRTKKHEIMIAPDKNFLLAVIQNVIAQI</sequence>
<dbReference type="InterPro" id="IPR004942">
    <property type="entry name" value="Roadblock/LAMTOR2_dom"/>
</dbReference>
<keyword evidence="2" id="KW-1133">Transmembrane helix</keyword>
<dbReference type="WBParaSite" id="sdigi.contig23.g1908.t1">
    <property type="protein sequence ID" value="sdigi.contig23.g1908.t1"/>
    <property type="gene ID" value="sdigi.contig23.g1908"/>
</dbReference>
<protein>
    <submittedName>
        <fullName evidence="5">Roadblock/LAMTOR2 domain-containing protein</fullName>
    </submittedName>
</protein>
<keyword evidence="2" id="KW-0812">Transmembrane</keyword>
<evidence type="ECO:0000256" key="2">
    <source>
        <dbReference type="SAM" id="Phobius"/>
    </source>
</evidence>
<evidence type="ECO:0000256" key="1">
    <source>
        <dbReference type="ARBA" id="ARBA00007191"/>
    </source>
</evidence>
<keyword evidence="4" id="KW-1185">Reference proteome</keyword>
<feature type="transmembrane region" description="Helical" evidence="2">
    <location>
        <begin position="67"/>
        <end position="90"/>
    </location>
</feature>
<organism evidence="4 5">
    <name type="scientific">Setaria digitata</name>
    <dbReference type="NCBI Taxonomy" id="48799"/>
    <lineage>
        <taxon>Eukaryota</taxon>
        <taxon>Metazoa</taxon>
        <taxon>Ecdysozoa</taxon>
        <taxon>Nematoda</taxon>
        <taxon>Chromadorea</taxon>
        <taxon>Rhabditida</taxon>
        <taxon>Spirurina</taxon>
        <taxon>Spiruromorpha</taxon>
        <taxon>Filarioidea</taxon>
        <taxon>Setariidae</taxon>
        <taxon>Setaria</taxon>
    </lineage>
</organism>
<name>A0A915PLE8_9BILA</name>
<reference evidence="5" key="1">
    <citation type="submission" date="2022-11" db="UniProtKB">
        <authorList>
            <consortium name="WormBaseParasite"/>
        </authorList>
    </citation>
    <scope>IDENTIFICATION</scope>
</reference>